<dbReference type="Pfam" id="PF25069">
    <property type="entry name" value="Med14_C"/>
    <property type="match status" value="1"/>
</dbReference>
<accession>T1FV53</accession>
<comment type="subunit">
    <text evidence="8">Component of the Mediator complex.</text>
</comment>
<dbReference type="InterPro" id="IPR056877">
    <property type="entry name" value="Med14_C"/>
</dbReference>
<keyword evidence="5 8" id="KW-0010">Activator</keyword>
<dbReference type="GeneID" id="20212699"/>
<dbReference type="InterPro" id="IPR055113">
    <property type="entry name" value="Med14_RM2"/>
</dbReference>
<protein>
    <recommendedName>
        <fullName evidence="8">Mediator of RNA polymerase II transcription subunit 14</fullName>
    </recommendedName>
    <alternativeName>
        <fullName evidence="8">Mediator complex subunit 14</fullName>
    </alternativeName>
</protein>
<name>T1FV53_HELRO</name>
<dbReference type="PANTHER" id="PTHR12809:SF2">
    <property type="entry name" value="MEDIATOR OF RNA POLYMERASE II TRANSCRIPTION SUBUNIT 14"/>
    <property type="match status" value="1"/>
</dbReference>
<keyword evidence="3" id="KW-0677">Repeat</keyword>
<dbReference type="GO" id="GO:0016592">
    <property type="term" value="C:mediator complex"/>
    <property type="evidence" value="ECO:0000318"/>
    <property type="project" value="GO_Central"/>
</dbReference>
<evidence type="ECO:0000256" key="1">
    <source>
        <dbReference type="ARBA" id="ARBA00004123"/>
    </source>
</evidence>
<evidence type="ECO:0000259" key="10">
    <source>
        <dbReference type="Pfam" id="PF22981"/>
    </source>
</evidence>
<dbReference type="Pfam" id="PF08638">
    <property type="entry name" value="Med14"/>
    <property type="match status" value="1"/>
</dbReference>
<feature type="domain" description="Mediator complex subunit MED14 N-terminal" evidence="9">
    <location>
        <begin position="20"/>
        <end position="208"/>
    </location>
</feature>
<dbReference type="GO" id="GO:0006357">
    <property type="term" value="P:regulation of transcription by RNA polymerase II"/>
    <property type="evidence" value="ECO:0000318"/>
    <property type="project" value="GO_Central"/>
</dbReference>
<dbReference type="FunCoup" id="T1FV53">
    <property type="interactions" value="1681"/>
</dbReference>
<evidence type="ECO:0000259" key="11">
    <source>
        <dbReference type="Pfam" id="PF22983"/>
    </source>
</evidence>
<dbReference type="Pfam" id="PF22981">
    <property type="entry name" value="RM2_Med14"/>
    <property type="match status" value="1"/>
</dbReference>
<comment type="function">
    <text evidence="8">Component of the Mediator complex, a coactivator involved in the regulated transcription of nearly all RNA polymerase II-dependent genes. Mediator functions as a bridge to convey information from gene-specific regulatory proteins to the basal RNA polymerase II transcription machinery. Mediator is recruited to promoters by direct interactions with regulatory proteins and serves as a scaffold for the assembly of a functional preinitiation complex with RNA polymerase II and the general transcription factors.</text>
</comment>
<reference evidence="14 16" key="2">
    <citation type="journal article" date="2013" name="Nature">
        <title>Insights into bilaterian evolution from three spiralian genomes.</title>
        <authorList>
            <person name="Simakov O."/>
            <person name="Marletaz F."/>
            <person name="Cho S.J."/>
            <person name="Edsinger-Gonzales E."/>
            <person name="Havlak P."/>
            <person name="Hellsten U."/>
            <person name="Kuo D.H."/>
            <person name="Larsson T."/>
            <person name="Lv J."/>
            <person name="Arendt D."/>
            <person name="Savage R."/>
            <person name="Osoegawa K."/>
            <person name="de Jong P."/>
            <person name="Grimwood J."/>
            <person name="Chapman J.A."/>
            <person name="Shapiro H."/>
            <person name="Aerts A."/>
            <person name="Otillar R.P."/>
            <person name="Terry A.Y."/>
            <person name="Boore J.L."/>
            <person name="Grigoriev I.V."/>
            <person name="Lindberg D.R."/>
            <person name="Seaver E.C."/>
            <person name="Weisblat D.A."/>
            <person name="Putnam N.H."/>
            <person name="Rokhsar D.S."/>
        </authorList>
    </citation>
    <scope>NUCLEOTIDE SEQUENCE</scope>
</reference>
<dbReference type="GO" id="GO:0070847">
    <property type="term" value="C:core mediator complex"/>
    <property type="evidence" value="ECO:0000318"/>
    <property type="project" value="GO_Central"/>
</dbReference>
<dbReference type="Proteomes" id="UP000015101">
    <property type="component" value="Unassembled WGS sequence"/>
</dbReference>
<dbReference type="STRING" id="6412.T1FV53"/>
<evidence type="ECO:0000256" key="6">
    <source>
        <dbReference type="ARBA" id="ARBA00023163"/>
    </source>
</evidence>
<keyword evidence="6 8" id="KW-0804">Transcription</keyword>
<dbReference type="InterPro" id="IPR055114">
    <property type="entry name" value="Med14_RM6"/>
</dbReference>
<keyword evidence="16" id="KW-1185">Reference proteome</keyword>
<evidence type="ECO:0000256" key="4">
    <source>
        <dbReference type="ARBA" id="ARBA00023015"/>
    </source>
</evidence>
<evidence type="ECO:0000313" key="16">
    <source>
        <dbReference type="Proteomes" id="UP000015101"/>
    </source>
</evidence>
<evidence type="ECO:0000313" key="14">
    <source>
        <dbReference type="EMBL" id="ESN95203.1"/>
    </source>
</evidence>
<dbReference type="HOGENOM" id="CLU_001928_0_0_1"/>
<evidence type="ECO:0000256" key="3">
    <source>
        <dbReference type="ARBA" id="ARBA00022737"/>
    </source>
</evidence>
<evidence type="ECO:0000256" key="8">
    <source>
        <dbReference type="RuleBase" id="RU365082"/>
    </source>
</evidence>
<dbReference type="InterPro" id="IPR013947">
    <property type="entry name" value="Mediator_Med14"/>
</dbReference>
<sequence length="1203" mass="137849">MPPIEYANASQNSVMFGNVVPLSTLMEFLIQRTYHELSILSELLLGKNDLERKIEICQFANRTKQTFVRLLALVKWTNSANKVDKCARIFSFLQQQQLLFVETADCLARMARETLVHARLPSFSLPCAIDVLMTGTYPRLPFCIKEKIVPPEPLPPLEKKRVLTKLTQVIEYRIVMNDLPHSMCKPVIENGRVKFTVDHEFEVFLTLMGDTPNLPWRLLNIDILVEDYESKNGRSLVHPQQVAFIHEMVQSKLLESEQPLHDLYNCLLSTVTNFLFPDFFCQSLQLEVLYFQSFTLIKEKFGDFVKVDEYNLGRNLIISYWRDSGKSQKLYPTGCKLNIYVDEKNTSKPLFISHSPVLYGEDGMKSMKQINELKRELEMFTSAKCSIIDFPPLMYLTVSKELEEIIITVDMMKGLFSVTKINSANPYLDALEDSLNGDRKDIGQIFAAIRVFQYKCMYESMLVSHRLQYTDYSQKPTDLHATFGKNFFSVAFPNTNKYTMIIKFSNKDKACVQHFLLKVREMDPVSKRLNYSEMIFVDPAKILESNSINALLNSKKSKASVPLMHMFSNIYSHMEDIILFDGLNDELGLLGIYNSNHLPDPCGIGYSLQITKGISFDTSDAAKIPFNSHDMTVTFRLIKKDKCYWCVLVTASENPIFSLPTLNEQYTRCFLKVYDVSDVKKVVSSFATDWNVNYQMLKIVHDMSYQYNDHLVQGEQTLPSQFYIESFSFNKLVISYGPKRHFLVSVEYCNNTKSFQVTFGSHADSVISNPHSLVSAHLSHHLNKSKSLVLFCKLLAQTCEVNEQLYKLNTTPLVWTKVNWMLPVQNYTVVAQSLFHYRIYYFYPLFCMELSCPNKTYITFKDSSISPNAKLNDASLSGFQAFLCASSDSLCSSNDVTGSIDENNAQHNVVGMSDVDNFLLSDLQMNVFRSAAEKIHQPFLENYVTRDLLTKLMTPINNVSPLDKYLGVQYFRRHLQRIIKSDDSQLIQIPTTEAGVLMFKSDLSGLQLKFNASLVSSPLKIFPLQDTPWDMDDLFSLEKFFEVKVLSHPYKPSNLEAFCSLLKMHFHILKDFINIFRMELNADKNMRWFVQLLLTFPSGFDYNMGANAIVISRKIVFILLLTCNVGHPSYAESTPSSNQPPNVILPLCYDSATNTVQLVENHKQNVNQMSVVANILKRFSDFLVKPNECSILPAIREIIANLT</sequence>
<dbReference type="KEGG" id="hro:HELRODRAFT_193588"/>
<dbReference type="EMBL" id="KB097536">
    <property type="protein sequence ID" value="ESN95203.1"/>
    <property type="molecule type" value="Genomic_DNA"/>
</dbReference>
<dbReference type="OMA" id="HRINRTE"/>
<dbReference type="EMBL" id="AMQM01006880">
    <property type="status" value="NOT_ANNOTATED_CDS"/>
    <property type="molecule type" value="Genomic_DNA"/>
</dbReference>
<dbReference type="OrthoDB" id="205099at2759"/>
<evidence type="ECO:0000259" key="9">
    <source>
        <dbReference type="Pfam" id="PF08638"/>
    </source>
</evidence>
<evidence type="ECO:0000256" key="5">
    <source>
        <dbReference type="ARBA" id="ARBA00023159"/>
    </source>
</evidence>
<proteinExistence type="inferred from homology"/>
<feature type="domain" description="Mediator of RNA polymerase II transcription subunit 14 C-terminal" evidence="13">
    <location>
        <begin position="1062"/>
        <end position="1203"/>
    </location>
</feature>
<feature type="domain" description="Mediator of RNA polymerase II transcription subunit 14 RM2" evidence="10">
    <location>
        <begin position="297"/>
        <end position="365"/>
    </location>
</feature>
<evidence type="ECO:0000259" key="12">
    <source>
        <dbReference type="Pfam" id="PF22984"/>
    </source>
</evidence>
<reference evidence="16" key="1">
    <citation type="submission" date="2012-12" db="EMBL/GenBank/DDBJ databases">
        <authorList>
            <person name="Hellsten U."/>
            <person name="Grimwood J."/>
            <person name="Chapman J.A."/>
            <person name="Shapiro H."/>
            <person name="Aerts A."/>
            <person name="Otillar R.P."/>
            <person name="Terry A.Y."/>
            <person name="Boore J.L."/>
            <person name="Simakov O."/>
            <person name="Marletaz F."/>
            <person name="Cho S.-J."/>
            <person name="Edsinger-Gonzales E."/>
            <person name="Havlak P."/>
            <person name="Kuo D.-H."/>
            <person name="Larsson T."/>
            <person name="Lv J."/>
            <person name="Arendt D."/>
            <person name="Savage R."/>
            <person name="Osoegawa K."/>
            <person name="de Jong P."/>
            <person name="Lindberg D.R."/>
            <person name="Seaver E.C."/>
            <person name="Weisblat D.A."/>
            <person name="Putnam N.H."/>
            <person name="Grigoriev I.V."/>
            <person name="Rokhsar D.S."/>
        </authorList>
    </citation>
    <scope>NUCLEOTIDE SEQUENCE</scope>
</reference>
<feature type="domain" description="Mediator of RNA polymerase II transcription subunit 14 RM8" evidence="11">
    <location>
        <begin position="975"/>
        <end position="1045"/>
    </location>
</feature>
<keyword evidence="7 8" id="KW-0539">Nucleus</keyword>
<dbReference type="InParanoid" id="T1FV53"/>
<dbReference type="RefSeq" id="XP_009026619.1">
    <property type="nucleotide sequence ID" value="XM_009028371.1"/>
</dbReference>
<dbReference type="InterPro" id="IPR055122">
    <property type="entry name" value="Med14_N"/>
</dbReference>
<dbReference type="eggNOG" id="KOG1875">
    <property type="taxonomic scope" value="Eukaryota"/>
</dbReference>
<dbReference type="GO" id="GO:0003712">
    <property type="term" value="F:transcription coregulator activity"/>
    <property type="evidence" value="ECO:0000318"/>
    <property type="project" value="GO_Central"/>
</dbReference>
<reference evidence="15" key="3">
    <citation type="submission" date="2015-06" db="UniProtKB">
        <authorList>
            <consortium name="EnsemblMetazoa"/>
        </authorList>
    </citation>
    <scope>IDENTIFICATION</scope>
</reference>
<evidence type="ECO:0000259" key="13">
    <source>
        <dbReference type="Pfam" id="PF25069"/>
    </source>
</evidence>
<evidence type="ECO:0000256" key="2">
    <source>
        <dbReference type="ARBA" id="ARBA00007813"/>
    </source>
</evidence>
<dbReference type="AlphaFoldDB" id="T1FV53"/>
<comment type="similarity">
    <text evidence="2 8">Belongs to the Mediator complex subunit 14 family.</text>
</comment>
<dbReference type="InterPro" id="IPR055107">
    <property type="entry name" value="Med14_RM8"/>
</dbReference>
<dbReference type="CTD" id="20212699"/>
<comment type="subcellular location">
    <subcellularLocation>
        <location evidence="1 8">Nucleus</location>
    </subcellularLocation>
</comment>
<keyword evidence="4 8" id="KW-0805">Transcription regulation</keyword>
<dbReference type="Pfam" id="PF22983">
    <property type="entry name" value="RM8_Med14"/>
    <property type="match status" value="1"/>
</dbReference>
<gene>
    <name evidence="15" type="primary">20212699</name>
    <name evidence="14" type="ORF">HELRODRAFT_193588</name>
</gene>
<dbReference type="EnsemblMetazoa" id="HelroT193588">
    <property type="protein sequence ID" value="HelroP193588"/>
    <property type="gene ID" value="HelroG193588"/>
</dbReference>
<dbReference type="Pfam" id="PF22984">
    <property type="entry name" value="RM6_Med14"/>
    <property type="match status" value="1"/>
</dbReference>
<feature type="domain" description="Mediator of RNA polymerase II transcription subunit 14 RM6" evidence="12">
    <location>
        <begin position="720"/>
        <end position="784"/>
    </location>
</feature>
<evidence type="ECO:0000313" key="15">
    <source>
        <dbReference type="EnsemblMetazoa" id="HelroP193588"/>
    </source>
</evidence>
<organism evidence="15 16">
    <name type="scientific">Helobdella robusta</name>
    <name type="common">Californian leech</name>
    <dbReference type="NCBI Taxonomy" id="6412"/>
    <lineage>
        <taxon>Eukaryota</taxon>
        <taxon>Metazoa</taxon>
        <taxon>Spiralia</taxon>
        <taxon>Lophotrochozoa</taxon>
        <taxon>Annelida</taxon>
        <taxon>Clitellata</taxon>
        <taxon>Hirudinea</taxon>
        <taxon>Rhynchobdellida</taxon>
        <taxon>Glossiphoniidae</taxon>
        <taxon>Helobdella</taxon>
    </lineage>
</organism>
<dbReference type="PANTHER" id="PTHR12809">
    <property type="entry name" value="MEDIATOR COMPLEX SUBUNIT"/>
    <property type="match status" value="1"/>
</dbReference>
<evidence type="ECO:0000256" key="7">
    <source>
        <dbReference type="ARBA" id="ARBA00023242"/>
    </source>
</evidence>